<feature type="transmembrane region" description="Helical" evidence="2">
    <location>
        <begin position="158"/>
        <end position="178"/>
    </location>
</feature>
<feature type="transmembrane region" description="Helical" evidence="2">
    <location>
        <begin position="126"/>
        <end position="146"/>
    </location>
</feature>
<feature type="transmembrane region" description="Helical" evidence="2">
    <location>
        <begin position="26"/>
        <end position="53"/>
    </location>
</feature>
<keyword evidence="2" id="KW-0472">Membrane</keyword>
<feature type="transmembrane region" description="Helical" evidence="2">
    <location>
        <begin position="361"/>
        <end position="382"/>
    </location>
</feature>
<dbReference type="AlphaFoldDB" id="A0A964XNM1"/>
<evidence type="ECO:0000256" key="2">
    <source>
        <dbReference type="SAM" id="Phobius"/>
    </source>
</evidence>
<dbReference type="OrthoDB" id="3742900at2"/>
<keyword evidence="2" id="KW-0812">Transmembrane</keyword>
<evidence type="ECO:0000256" key="1">
    <source>
        <dbReference type="SAM" id="MobiDB-lite"/>
    </source>
</evidence>
<dbReference type="EMBL" id="JAAAHS010000347">
    <property type="protein sequence ID" value="NBE55630.1"/>
    <property type="molecule type" value="Genomic_DNA"/>
</dbReference>
<feature type="transmembrane region" description="Helical" evidence="2">
    <location>
        <begin position="213"/>
        <end position="235"/>
    </location>
</feature>
<proteinExistence type="predicted"/>
<comment type="caution">
    <text evidence="3">The sequence shown here is derived from an EMBL/GenBank/DDBJ whole genome shotgun (WGS) entry which is preliminary data.</text>
</comment>
<evidence type="ECO:0000313" key="4">
    <source>
        <dbReference type="Proteomes" id="UP000598297"/>
    </source>
</evidence>
<evidence type="ECO:0000313" key="3">
    <source>
        <dbReference type="EMBL" id="NBE55630.1"/>
    </source>
</evidence>
<dbReference type="Pfam" id="PF19877">
    <property type="entry name" value="DUF6350"/>
    <property type="match status" value="1"/>
</dbReference>
<feature type="transmembrane region" description="Helical" evidence="2">
    <location>
        <begin position="95"/>
        <end position="114"/>
    </location>
</feature>
<dbReference type="InterPro" id="IPR045931">
    <property type="entry name" value="DUF6350"/>
</dbReference>
<name>A0A964XNM1_9ACTN</name>
<protein>
    <recommendedName>
        <fullName evidence="5">Integral membrane protein</fullName>
    </recommendedName>
</protein>
<feature type="transmembrane region" description="Helical" evidence="2">
    <location>
        <begin position="402"/>
        <end position="423"/>
    </location>
</feature>
<reference evidence="3" key="1">
    <citation type="submission" date="2020-01" db="EMBL/GenBank/DDBJ databases">
        <title>Whole-genome analyses of novel actinobacteria.</title>
        <authorList>
            <person name="Sahin N."/>
        </authorList>
    </citation>
    <scope>NUCLEOTIDE SEQUENCE</scope>
    <source>
        <strain evidence="3">YC537</strain>
    </source>
</reference>
<sequence length="535" mass="54477">MTQTTDHSPSSVLGGLARSGRRRTAALVSCLVGGAVAAGLGLGAIAVLVMAAWISSPYPDSGPDAALHATAGLWLLAHGAELVRTDTLSGAPAPLGVTPLLLVALPALFLYRAGRDAVDSADRPRVAFGGVVAGYLVVGVPVTLFVGGGPLRAHPVGAVAHLMAVALLGAAAGVWTAYGRPLGPLPAALRRVLDQDAGGRFALRPHVGAALRAGAAGTVVLIGGGALLLAVSLVVHTQAGQTSYLQLTDVWAGRVAVLLLALALVPNAAVWGAAYGLGPGFALGTGSVAWPGGAPAEPLLPPFPLLAAVPDAGAGTPLTWAAGAVGGACGLAVAGFTARAAAPKGVPDDARADAWSRKETALTAGLAAALCGVALALLAGLAGGPLGDGRLADFGPVWWQTGIAALLWAGALGVPGALGLRAWRLRTWRVRGLWVRIRAVRLPAMPFPSVRMPSVRLPSVRLPRVRWWRRGRVSGDGGSEAKFEPYDFTGTENRESETLESETQEPETQATEPREAEPQETEPQGAEETAPRETD</sequence>
<gene>
    <name evidence="3" type="ORF">GUY60_30210</name>
</gene>
<evidence type="ECO:0008006" key="5">
    <source>
        <dbReference type="Google" id="ProtNLM"/>
    </source>
</evidence>
<organism evidence="3 4">
    <name type="scientific">Streptomyces boluensis</name>
    <dbReference type="NCBI Taxonomy" id="1775135"/>
    <lineage>
        <taxon>Bacteria</taxon>
        <taxon>Bacillati</taxon>
        <taxon>Actinomycetota</taxon>
        <taxon>Actinomycetes</taxon>
        <taxon>Kitasatosporales</taxon>
        <taxon>Streptomycetaceae</taxon>
        <taxon>Streptomyces</taxon>
    </lineage>
</organism>
<keyword evidence="2" id="KW-1133">Transmembrane helix</keyword>
<feature type="transmembrane region" description="Helical" evidence="2">
    <location>
        <begin position="320"/>
        <end position="341"/>
    </location>
</feature>
<feature type="transmembrane region" description="Helical" evidence="2">
    <location>
        <begin position="65"/>
        <end position="83"/>
    </location>
</feature>
<keyword evidence="4" id="KW-1185">Reference proteome</keyword>
<feature type="transmembrane region" description="Helical" evidence="2">
    <location>
        <begin position="255"/>
        <end position="277"/>
    </location>
</feature>
<accession>A0A964XNM1</accession>
<feature type="region of interest" description="Disordered" evidence="1">
    <location>
        <begin position="474"/>
        <end position="535"/>
    </location>
</feature>
<dbReference type="Proteomes" id="UP000598297">
    <property type="component" value="Unassembled WGS sequence"/>
</dbReference>